<dbReference type="PANTHER" id="PTHR33332">
    <property type="entry name" value="REVERSE TRANSCRIPTASE DOMAIN-CONTAINING PROTEIN"/>
    <property type="match status" value="1"/>
</dbReference>
<dbReference type="PROSITE" id="PS50878">
    <property type="entry name" value="RT_POL"/>
    <property type="match status" value="1"/>
</dbReference>
<evidence type="ECO:0000313" key="2">
    <source>
        <dbReference type="EMBL" id="KAK2177965.1"/>
    </source>
</evidence>
<organism evidence="2 3">
    <name type="scientific">Ridgeia piscesae</name>
    <name type="common">Tubeworm</name>
    <dbReference type="NCBI Taxonomy" id="27915"/>
    <lineage>
        <taxon>Eukaryota</taxon>
        <taxon>Metazoa</taxon>
        <taxon>Spiralia</taxon>
        <taxon>Lophotrochozoa</taxon>
        <taxon>Annelida</taxon>
        <taxon>Polychaeta</taxon>
        <taxon>Sedentaria</taxon>
        <taxon>Canalipalpata</taxon>
        <taxon>Sabellida</taxon>
        <taxon>Siboglinidae</taxon>
        <taxon>Ridgeia</taxon>
    </lineage>
</organism>
<sequence length="107" mass="11925">MQSVGVPQSMCLRILDFLLNRSQVVKIGGNLSSSLTLSTGTPQGCVLSPMLYSLFIYDRASCHESIQILKFADDTTVLGLITNSDESEYRDQVNKLISWCSKNYIKK</sequence>
<name>A0AAD9KV80_RIDPI</name>
<feature type="domain" description="Reverse transcriptase" evidence="1">
    <location>
        <begin position="1"/>
        <end position="107"/>
    </location>
</feature>
<keyword evidence="3" id="KW-1185">Reference proteome</keyword>
<proteinExistence type="predicted"/>
<dbReference type="AlphaFoldDB" id="A0AAD9KV80"/>
<evidence type="ECO:0000313" key="3">
    <source>
        <dbReference type="Proteomes" id="UP001209878"/>
    </source>
</evidence>
<evidence type="ECO:0000259" key="1">
    <source>
        <dbReference type="PROSITE" id="PS50878"/>
    </source>
</evidence>
<dbReference type="Proteomes" id="UP001209878">
    <property type="component" value="Unassembled WGS sequence"/>
</dbReference>
<reference evidence="2" key="1">
    <citation type="journal article" date="2023" name="Mol. Biol. Evol.">
        <title>Third-Generation Sequencing Reveals the Adaptive Role of the Epigenome in Three Deep-Sea Polychaetes.</title>
        <authorList>
            <person name="Perez M."/>
            <person name="Aroh O."/>
            <person name="Sun Y."/>
            <person name="Lan Y."/>
            <person name="Juniper S.K."/>
            <person name="Young C.R."/>
            <person name="Angers B."/>
            <person name="Qian P.Y."/>
        </authorList>
    </citation>
    <scope>NUCLEOTIDE SEQUENCE</scope>
    <source>
        <strain evidence="2">R07B-5</strain>
    </source>
</reference>
<gene>
    <name evidence="2" type="ORF">NP493_570g04007</name>
</gene>
<accession>A0AAD9KV80</accession>
<dbReference type="InterPro" id="IPR000477">
    <property type="entry name" value="RT_dom"/>
</dbReference>
<dbReference type="Pfam" id="PF00078">
    <property type="entry name" value="RVT_1"/>
    <property type="match status" value="1"/>
</dbReference>
<comment type="caution">
    <text evidence="2">The sequence shown here is derived from an EMBL/GenBank/DDBJ whole genome shotgun (WGS) entry which is preliminary data.</text>
</comment>
<dbReference type="EMBL" id="JAODUO010000569">
    <property type="protein sequence ID" value="KAK2177965.1"/>
    <property type="molecule type" value="Genomic_DNA"/>
</dbReference>
<protein>
    <recommendedName>
        <fullName evidence="1">Reverse transcriptase domain-containing protein</fullName>
    </recommendedName>
</protein>